<evidence type="ECO:0000313" key="2">
    <source>
        <dbReference type="EMBL" id="BAM04957.1"/>
    </source>
</evidence>
<feature type="signal peptide" evidence="1">
    <location>
        <begin position="1"/>
        <end position="20"/>
    </location>
</feature>
<dbReference type="PROSITE" id="PS51257">
    <property type="entry name" value="PROKAR_LIPOPROTEIN"/>
    <property type="match status" value="1"/>
</dbReference>
<gene>
    <name evidence="2" type="ordered locus">PSMK_27980</name>
</gene>
<keyword evidence="3" id="KW-1185">Reference proteome</keyword>
<evidence type="ECO:0000313" key="3">
    <source>
        <dbReference type="Proteomes" id="UP000007881"/>
    </source>
</evidence>
<dbReference type="HOGENOM" id="CLU_547315_0_0_0"/>
<protein>
    <recommendedName>
        <fullName evidence="4">AB hydrolase-1 domain-containing protein</fullName>
    </recommendedName>
</protein>
<evidence type="ECO:0000256" key="1">
    <source>
        <dbReference type="SAM" id="SignalP"/>
    </source>
</evidence>
<dbReference type="InterPro" id="IPR003386">
    <property type="entry name" value="LACT/PDAT_acylTrfase"/>
</dbReference>
<organism evidence="2 3">
    <name type="scientific">Phycisphaera mikurensis (strain NBRC 102666 / KCTC 22515 / FYK2301M01)</name>
    <dbReference type="NCBI Taxonomy" id="1142394"/>
    <lineage>
        <taxon>Bacteria</taxon>
        <taxon>Pseudomonadati</taxon>
        <taxon>Planctomycetota</taxon>
        <taxon>Phycisphaerae</taxon>
        <taxon>Phycisphaerales</taxon>
        <taxon>Phycisphaeraceae</taxon>
        <taxon>Phycisphaera</taxon>
    </lineage>
</organism>
<feature type="chain" id="PRO_5003628865" description="AB hydrolase-1 domain-containing protein" evidence="1">
    <location>
        <begin position="21"/>
        <end position="498"/>
    </location>
</feature>
<dbReference type="Pfam" id="PF02450">
    <property type="entry name" value="LCAT"/>
    <property type="match status" value="1"/>
</dbReference>
<dbReference type="GO" id="GO:0008374">
    <property type="term" value="F:O-acyltransferase activity"/>
    <property type="evidence" value="ECO:0007669"/>
    <property type="project" value="InterPro"/>
</dbReference>
<evidence type="ECO:0008006" key="4">
    <source>
        <dbReference type="Google" id="ProtNLM"/>
    </source>
</evidence>
<reference evidence="2 3" key="1">
    <citation type="submission" date="2012-02" db="EMBL/GenBank/DDBJ databases">
        <title>Complete genome sequence of Phycisphaera mikurensis NBRC 102666.</title>
        <authorList>
            <person name="Ankai A."/>
            <person name="Hosoyama A."/>
            <person name="Terui Y."/>
            <person name="Sekine M."/>
            <person name="Fukai R."/>
            <person name="Kato Y."/>
            <person name="Nakamura S."/>
            <person name="Yamada-Narita S."/>
            <person name="Kawakoshi A."/>
            <person name="Fukunaga Y."/>
            <person name="Yamazaki S."/>
            <person name="Fujita N."/>
        </authorList>
    </citation>
    <scope>NUCLEOTIDE SEQUENCE [LARGE SCALE GENOMIC DNA]</scope>
    <source>
        <strain evidence="3">NBRC 102666 / KCTC 22515 / FYK2301M01</strain>
    </source>
</reference>
<dbReference type="KEGG" id="phm:PSMK_27980"/>
<proteinExistence type="predicted"/>
<dbReference type="AlphaFoldDB" id="I0II69"/>
<dbReference type="RefSeq" id="WP_014438167.1">
    <property type="nucleotide sequence ID" value="NC_017080.1"/>
</dbReference>
<sequence length="498" mass="52436">MRNLLVAGLFLSVMLSSACSAPLHQPKLDDIYGPAARTDAPERNPVIVIPGVLGSKLAGPAGEVVWGAFGGGSENPRKPRGARLLALPMRPGVPLAGLVDGVKPNGALDRVRISLFGLPFQQRAYADILGLLGAAGYVDPALASGLAPVDASEADRAAATTPMGMLDWGEGHFTCFQFAYDWRRDNAENAALLHRFMLERRAEVQAERARRYGGTPQDHPVRFDVIAHSMGGLVARHQLRYGGGAAGPDPAAPVPWSGAPLVSKLVMIGTPNAGSAKVLTNLIDGATFGPFLPAYAPQILGTMPALYQLLPRGRHDSLLDEDGAALDPLSPEVWVSRGWGLADPDADGQLAVLLPGVDDPAERRRIALDHQAKALRRASAFQAAMDRPAAPPAGTEIFLVAGDAVATASAMRAGRGGAKPHAHAPGDGTVTRASALLDERPAPGEPGWTTRLQSPLAYAGVTFLHTNHLGLTRDPAFSDNVLWLLLERPAPAAVQRRP</sequence>
<dbReference type="STRING" id="1142394.PSMK_27980"/>
<keyword evidence="1" id="KW-0732">Signal</keyword>
<name>I0II69_PHYMF</name>
<dbReference type="Gene3D" id="3.40.50.1820">
    <property type="entry name" value="alpha/beta hydrolase"/>
    <property type="match status" value="1"/>
</dbReference>
<dbReference type="OrthoDB" id="229515at2"/>
<dbReference type="InterPro" id="IPR029058">
    <property type="entry name" value="AB_hydrolase_fold"/>
</dbReference>
<dbReference type="GO" id="GO:0006629">
    <property type="term" value="P:lipid metabolic process"/>
    <property type="evidence" value="ECO:0007669"/>
    <property type="project" value="InterPro"/>
</dbReference>
<dbReference type="Proteomes" id="UP000007881">
    <property type="component" value="Chromosome"/>
</dbReference>
<dbReference type="PANTHER" id="PTHR11440">
    <property type="entry name" value="LECITHIN-CHOLESTEROL ACYLTRANSFERASE-RELATED"/>
    <property type="match status" value="1"/>
</dbReference>
<accession>I0II69</accession>
<dbReference type="SUPFAM" id="SSF53474">
    <property type="entry name" value="alpha/beta-Hydrolases"/>
    <property type="match status" value="1"/>
</dbReference>
<dbReference type="EMBL" id="AP012338">
    <property type="protein sequence ID" value="BAM04957.1"/>
    <property type="molecule type" value="Genomic_DNA"/>
</dbReference>
<dbReference type="eggNOG" id="COG1075">
    <property type="taxonomic scope" value="Bacteria"/>
</dbReference>